<sequence>MLERSITEEVEAAIQAGSPERHLDALRQVSDLFLLSADGYSGEQIELFGDVLERLIRTIELRALADVAARIALAELSTQLASAKQAPPRVIRRLAHNDEITIARPVLTESARLTAEDLVELAQTKGEQHLLAISGRWWLTEIVTDALLKRHYPSVSRRLVTNPGARMSASGFAIVLKQAETDPDLAVETGIRVDLPAEQRRELLQNATEAVHTRLLSRAPPHLFEEIRNAIAAASTGASREMSRRRDFAAARRFVAALAKHGKLNEPALLAFARERKYAETVAALAELSGSSVEVIRPVMQSLRDDGVLIPCRVAGLNWDTVAAVLESRFAAGSMGRHELAKAREQYAKLTVENARRLLRFWQVRPVAPAPKPPR</sequence>
<gene>
    <name evidence="1" type="ORF">CQ13_16685</name>
</gene>
<dbReference type="OrthoDB" id="7888976at2"/>
<dbReference type="Proteomes" id="UP000052023">
    <property type="component" value="Unassembled WGS sequence"/>
</dbReference>
<evidence type="ECO:0008006" key="3">
    <source>
        <dbReference type="Google" id="ProtNLM"/>
    </source>
</evidence>
<dbReference type="EMBL" id="LLYA01000024">
    <property type="protein sequence ID" value="KRR29545.1"/>
    <property type="molecule type" value="Genomic_DNA"/>
</dbReference>
<dbReference type="InterPro" id="IPR019285">
    <property type="entry name" value="DUF2336"/>
</dbReference>
<proteinExistence type="predicted"/>
<dbReference type="AlphaFoldDB" id="A0A0R3NB13"/>
<organism evidence="1 2">
    <name type="scientific">Bradyrhizobium retamae</name>
    <dbReference type="NCBI Taxonomy" id="1300035"/>
    <lineage>
        <taxon>Bacteria</taxon>
        <taxon>Pseudomonadati</taxon>
        <taxon>Pseudomonadota</taxon>
        <taxon>Alphaproteobacteria</taxon>
        <taxon>Hyphomicrobiales</taxon>
        <taxon>Nitrobacteraceae</taxon>
        <taxon>Bradyrhizobium</taxon>
    </lineage>
</organism>
<name>A0A0R3NB13_9BRAD</name>
<dbReference type="Pfam" id="PF10098">
    <property type="entry name" value="DUF2336"/>
    <property type="match status" value="1"/>
</dbReference>
<keyword evidence="2" id="KW-1185">Reference proteome</keyword>
<accession>A0A0R3NB13</accession>
<evidence type="ECO:0000313" key="1">
    <source>
        <dbReference type="EMBL" id="KRR29545.1"/>
    </source>
</evidence>
<comment type="caution">
    <text evidence="1">The sequence shown here is derived from an EMBL/GenBank/DDBJ whole genome shotgun (WGS) entry which is preliminary data.</text>
</comment>
<dbReference type="RefSeq" id="WP_057842050.1">
    <property type="nucleotide sequence ID" value="NZ_LLYA01000024.1"/>
</dbReference>
<evidence type="ECO:0000313" key="2">
    <source>
        <dbReference type="Proteomes" id="UP000052023"/>
    </source>
</evidence>
<reference evidence="1 2" key="1">
    <citation type="submission" date="2014-03" db="EMBL/GenBank/DDBJ databases">
        <title>Bradyrhizobium valentinum sp. nov., isolated from effective nodules of Lupinus mariae-josephae, a lupine endemic of basic-lime soils in Eastern Spain.</title>
        <authorList>
            <person name="Duran D."/>
            <person name="Rey L."/>
            <person name="Navarro A."/>
            <person name="Busquets A."/>
            <person name="Imperial J."/>
            <person name="Ruiz-Argueso T."/>
        </authorList>
    </citation>
    <scope>NUCLEOTIDE SEQUENCE [LARGE SCALE GENOMIC DNA]</scope>
    <source>
        <strain evidence="1 2">Ro19</strain>
    </source>
</reference>
<protein>
    <recommendedName>
        <fullName evidence="3">DUF2336 domain-containing protein</fullName>
    </recommendedName>
</protein>